<feature type="domain" description="RING-type" evidence="3">
    <location>
        <begin position="292"/>
        <end position="332"/>
    </location>
</feature>
<evidence type="ECO:0000256" key="1">
    <source>
        <dbReference type="PROSITE-ProRule" id="PRU00175"/>
    </source>
</evidence>
<evidence type="ECO:0000313" key="4">
    <source>
        <dbReference type="EMBL" id="CAI2370808.1"/>
    </source>
</evidence>
<evidence type="ECO:0000313" key="5">
    <source>
        <dbReference type="Proteomes" id="UP001295684"/>
    </source>
</evidence>
<dbReference type="InterPro" id="IPR013083">
    <property type="entry name" value="Znf_RING/FYVE/PHD"/>
</dbReference>
<keyword evidence="5" id="KW-1185">Reference proteome</keyword>
<dbReference type="PANTHER" id="PTHR46400:SF5">
    <property type="entry name" value="RING-TYPE DOMAIN-CONTAINING PROTEIN"/>
    <property type="match status" value="1"/>
</dbReference>
<accession>A0AAD1UK01</accession>
<gene>
    <name evidence="4" type="ORF">ECRASSUSDP1_LOCUS12127</name>
</gene>
<dbReference type="InterPro" id="IPR001841">
    <property type="entry name" value="Znf_RING"/>
</dbReference>
<evidence type="ECO:0000259" key="3">
    <source>
        <dbReference type="PROSITE" id="PS50089"/>
    </source>
</evidence>
<dbReference type="SMART" id="SM00184">
    <property type="entry name" value="RING"/>
    <property type="match status" value="1"/>
</dbReference>
<sequence length="341" mass="39973">MEGREAFHIKRKGPKFSIKSGYKKKTPILKTKKLAGPIPKANKEISQKFSYGIEGFNQQNKLALNLYTNKKEYDQYEFDIEESKKDIKTYKPKNTKIFSKGKCGLEGMEDLYDKLDGERERQDQREEYTQELYERVQQLERIVKDRDTEIKKIKQQNQRLVKERDLMKNKLKKAMKEDKKTSGEKVKPEKKKEEASEPLRNNDALQRNLFEMILGSHMHENTMQQNLGQQREQEMIEKAIQESLKENPNPDVMNYEQLQELEERMGSVSKGFTDIQIATIPYTIASSSGEGCSVCLEEIRPGDKLKRLSCSHEFHSNCINQCFKTTKKCPYCMEEHQLMPF</sequence>
<dbReference type="AlphaFoldDB" id="A0AAD1UK01"/>
<dbReference type="Gene3D" id="3.30.40.10">
    <property type="entry name" value="Zinc/RING finger domain, C3HC4 (zinc finger)"/>
    <property type="match status" value="1"/>
</dbReference>
<dbReference type="InterPro" id="IPR003903">
    <property type="entry name" value="UIM_dom"/>
</dbReference>
<dbReference type="InterPro" id="IPR033276">
    <property type="entry name" value="BB"/>
</dbReference>
<keyword evidence="1" id="KW-0862">Zinc</keyword>
<comment type="caution">
    <text evidence="4">The sequence shown here is derived from an EMBL/GenBank/DDBJ whole genome shotgun (WGS) entry which is preliminary data.</text>
</comment>
<protein>
    <recommendedName>
        <fullName evidence="3">RING-type domain-containing protein</fullName>
    </recommendedName>
</protein>
<name>A0AAD1UK01_EUPCR</name>
<keyword evidence="1" id="KW-0479">Metal-binding</keyword>
<dbReference type="SUPFAM" id="SSF57850">
    <property type="entry name" value="RING/U-box"/>
    <property type="match status" value="1"/>
</dbReference>
<reference evidence="4" key="1">
    <citation type="submission" date="2023-07" db="EMBL/GenBank/DDBJ databases">
        <authorList>
            <consortium name="AG Swart"/>
            <person name="Singh M."/>
            <person name="Singh A."/>
            <person name="Seah K."/>
            <person name="Emmerich C."/>
        </authorList>
    </citation>
    <scope>NUCLEOTIDE SEQUENCE</scope>
    <source>
        <strain evidence="4">DP1</strain>
    </source>
</reference>
<dbReference type="GO" id="GO:0046621">
    <property type="term" value="P:negative regulation of organ growth"/>
    <property type="evidence" value="ECO:0007669"/>
    <property type="project" value="InterPro"/>
</dbReference>
<dbReference type="Proteomes" id="UP001295684">
    <property type="component" value="Unassembled WGS sequence"/>
</dbReference>
<dbReference type="GO" id="GO:0004842">
    <property type="term" value="F:ubiquitin-protein transferase activity"/>
    <property type="evidence" value="ECO:0007669"/>
    <property type="project" value="InterPro"/>
</dbReference>
<keyword evidence="1" id="KW-0863">Zinc-finger</keyword>
<proteinExistence type="predicted"/>
<evidence type="ECO:0000256" key="2">
    <source>
        <dbReference type="SAM" id="MobiDB-lite"/>
    </source>
</evidence>
<dbReference type="PROSITE" id="PS50330">
    <property type="entry name" value="UIM"/>
    <property type="match status" value="1"/>
</dbReference>
<feature type="region of interest" description="Disordered" evidence="2">
    <location>
        <begin position="162"/>
        <end position="202"/>
    </location>
</feature>
<dbReference type="GO" id="GO:0016567">
    <property type="term" value="P:protein ubiquitination"/>
    <property type="evidence" value="ECO:0007669"/>
    <property type="project" value="InterPro"/>
</dbReference>
<organism evidence="4 5">
    <name type="scientific">Euplotes crassus</name>
    <dbReference type="NCBI Taxonomy" id="5936"/>
    <lineage>
        <taxon>Eukaryota</taxon>
        <taxon>Sar</taxon>
        <taxon>Alveolata</taxon>
        <taxon>Ciliophora</taxon>
        <taxon>Intramacronucleata</taxon>
        <taxon>Spirotrichea</taxon>
        <taxon>Hypotrichia</taxon>
        <taxon>Euplotida</taxon>
        <taxon>Euplotidae</taxon>
        <taxon>Moneuplotes</taxon>
    </lineage>
</organism>
<feature type="compositionally biased region" description="Basic and acidic residues" evidence="2">
    <location>
        <begin position="162"/>
        <end position="197"/>
    </location>
</feature>
<dbReference type="GO" id="GO:0008270">
    <property type="term" value="F:zinc ion binding"/>
    <property type="evidence" value="ECO:0007669"/>
    <property type="project" value="UniProtKB-KW"/>
</dbReference>
<dbReference type="PROSITE" id="PS50089">
    <property type="entry name" value="ZF_RING_2"/>
    <property type="match status" value="1"/>
</dbReference>
<dbReference type="PANTHER" id="PTHR46400">
    <property type="entry name" value="RING/U-BOX SUPERFAMILY PROTEIN"/>
    <property type="match status" value="1"/>
</dbReference>
<dbReference type="Pfam" id="PF17123">
    <property type="entry name" value="zf-RING_11"/>
    <property type="match status" value="1"/>
</dbReference>
<dbReference type="EMBL" id="CAMPGE010012022">
    <property type="protein sequence ID" value="CAI2370808.1"/>
    <property type="molecule type" value="Genomic_DNA"/>
</dbReference>